<dbReference type="OrthoDB" id="2018246at2759"/>
<feature type="compositionally biased region" description="Polar residues" evidence="2">
    <location>
        <begin position="90"/>
        <end position="103"/>
    </location>
</feature>
<keyword evidence="4" id="KW-1185">Reference proteome</keyword>
<dbReference type="AlphaFoldDB" id="A0A0P1BDB3"/>
<dbReference type="PANTHER" id="PTHR47938:SF35">
    <property type="entry name" value="PENTATRICOPEPTIDE REPEAT-CONTAINING PROTEIN 4, MITOCHONDRIAL-RELATED"/>
    <property type="match status" value="1"/>
</dbReference>
<feature type="region of interest" description="Disordered" evidence="2">
    <location>
        <begin position="709"/>
        <end position="747"/>
    </location>
</feature>
<feature type="region of interest" description="Disordered" evidence="2">
    <location>
        <begin position="79"/>
        <end position="109"/>
    </location>
</feature>
<evidence type="ECO:0000313" key="3">
    <source>
        <dbReference type="EMBL" id="CEH13806.1"/>
    </source>
</evidence>
<dbReference type="PROSITE" id="PS51375">
    <property type="entry name" value="PPR"/>
    <property type="match status" value="1"/>
</dbReference>
<evidence type="ECO:0000256" key="2">
    <source>
        <dbReference type="SAM" id="MobiDB-lite"/>
    </source>
</evidence>
<name>A0A0P1BDB3_9BASI</name>
<sequence length="1031" mass="113114">MHRARYALSSTARLSLATHTWPSSSRTLAQATVASSSSTQLAAPCSAAPLRSICTSSSLAAESSSSEYAIGARGNEGDDFASMWSRGRPDSQQASSRRASTKPTGRPLTLREAERAILADIRSMNKQLSDVQQREHTKQAAERAKGEVAAVLDMELDDGTLDRLYKALSMPDPPDAQVKRLSARQEARLRLMAAVNEAKRLLPSNSEVQDDAAKISAGEVALDGIRGKETQASAPAVGTATPDAAERLLEIESLPRRIRDERKLRSRLGPLAKRIEMMHARLCGAADGARAEDLQEAVSESRAQEAVDEMVAIAQDDVARGGQTDLMRDGEARRVLFAQVEEVVKRFSLMAGSSTRPAALPVGLITRREWEALVVLASRASDVQSQSRLLDAMKLSGSEPDTRLWNGVLEVYAEKGDVETCERIITSMSAHDAHTTHCLIKANLRRSLAAALDILASLEGASAKSSDAVALLPGPASLATYTLVLNHILTAAPKHHKPLFWSLYHRMRFAAHPTPDAPLYTLAIRACAEGIEYPGDDYSNAPRKRVADGERALDLFREMSVHYGIRPTAQTYNALMLVYARRKELLPEAFRLLKEMVALERERLSIEDVQARQELTCFAPDRRTFNALLNGCARNGDLARARWVLAEMLRNASALWSETAQERGPTNLTDREQLEVENRRPDDVSLMHVFNAYAAYVPPFKSNLRALRQKQAGATQDGGGERGGDDEAATAVEARDDKVEAFTGGAERKEAAADDIVRSAGTDADDVADVDAGKASFDERVPMSSAEVVSEVRGLFTRLLLDVESGTGLLSNICITTLAINSYLEALTRHSRQDAQFFGLLEEAFGAVEGAHEDGVLARLALQPNPKTFEIAMTLCGKVSNKSRERADQIGDALWKRWLEYRVSAETQGKAIARVWAARIANLCKSDRIDEALETVTEFSSLYPPQGRAYATMPCLPAVLQPVTSKFMAQCAPNTTKDAPTLDFRDLNPLHHKLVNLRRSKDLRFVDRIAHHYARSSKPPKRSRPRREEQS</sequence>
<feature type="compositionally biased region" description="Basic and acidic residues" evidence="2">
    <location>
        <begin position="733"/>
        <end position="747"/>
    </location>
</feature>
<dbReference type="EMBL" id="CCYA01000232">
    <property type="protein sequence ID" value="CEH13806.1"/>
    <property type="molecule type" value="Genomic_DNA"/>
</dbReference>
<dbReference type="GO" id="GO:0003729">
    <property type="term" value="F:mRNA binding"/>
    <property type="evidence" value="ECO:0007669"/>
    <property type="project" value="TreeGrafter"/>
</dbReference>
<organism evidence="3 4">
    <name type="scientific">Ceraceosorus bombacis</name>
    <dbReference type="NCBI Taxonomy" id="401625"/>
    <lineage>
        <taxon>Eukaryota</taxon>
        <taxon>Fungi</taxon>
        <taxon>Dikarya</taxon>
        <taxon>Basidiomycota</taxon>
        <taxon>Ustilaginomycotina</taxon>
        <taxon>Exobasidiomycetes</taxon>
        <taxon>Ceraceosorales</taxon>
        <taxon>Ceraceosoraceae</taxon>
        <taxon>Ceraceosorus</taxon>
    </lineage>
</organism>
<evidence type="ECO:0000313" key="4">
    <source>
        <dbReference type="Proteomes" id="UP000054845"/>
    </source>
</evidence>
<dbReference type="GO" id="GO:0140053">
    <property type="term" value="P:mitochondrial gene expression"/>
    <property type="evidence" value="ECO:0007669"/>
    <property type="project" value="TreeGrafter"/>
</dbReference>
<proteinExistence type="predicted"/>
<dbReference type="InterPro" id="IPR002885">
    <property type="entry name" value="PPR_rpt"/>
</dbReference>
<dbReference type="PANTHER" id="PTHR47938">
    <property type="entry name" value="RESPIRATORY COMPLEX I CHAPERONE (CIA84), PUTATIVE (AFU_ORTHOLOGUE AFUA_2G06020)-RELATED"/>
    <property type="match status" value="1"/>
</dbReference>
<dbReference type="STRING" id="401625.A0A0P1BDB3"/>
<evidence type="ECO:0000256" key="1">
    <source>
        <dbReference type="PROSITE-ProRule" id="PRU00708"/>
    </source>
</evidence>
<feature type="repeat" description="PPR" evidence="1">
    <location>
        <begin position="621"/>
        <end position="655"/>
    </location>
</feature>
<accession>A0A0P1BDB3</accession>
<reference evidence="3 4" key="1">
    <citation type="submission" date="2014-09" db="EMBL/GenBank/DDBJ databases">
        <authorList>
            <person name="Magalhaes I.L.F."/>
            <person name="Oliveira U."/>
            <person name="Santos F.R."/>
            <person name="Vidigal T.H.D.A."/>
            <person name="Brescovit A.D."/>
            <person name="Santos A.J."/>
        </authorList>
    </citation>
    <scope>NUCLEOTIDE SEQUENCE [LARGE SCALE GENOMIC DNA]</scope>
</reference>
<dbReference type="Proteomes" id="UP000054845">
    <property type="component" value="Unassembled WGS sequence"/>
</dbReference>
<dbReference type="Pfam" id="PF01535">
    <property type="entry name" value="PPR"/>
    <property type="match status" value="1"/>
</dbReference>
<dbReference type="GO" id="GO:0005739">
    <property type="term" value="C:mitochondrion"/>
    <property type="evidence" value="ECO:0007669"/>
    <property type="project" value="TreeGrafter"/>
</dbReference>
<evidence type="ECO:0008006" key="5">
    <source>
        <dbReference type="Google" id="ProtNLM"/>
    </source>
</evidence>
<dbReference type="Gene3D" id="1.25.40.10">
    <property type="entry name" value="Tetratricopeptide repeat domain"/>
    <property type="match status" value="2"/>
</dbReference>
<protein>
    <recommendedName>
        <fullName evidence="5">FOG: PPR repeat</fullName>
    </recommendedName>
</protein>
<dbReference type="InterPro" id="IPR011990">
    <property type="entry name" value="TPR-like_helical_dom_sf"/>
</dbReference>